<accession>A0A6A1WNI1</accession>
<comment type="subcellular location">
    <subcellularLocation>
        <location evidence="1 6">Nucleus</location>
    </subcellularLocation>
</comment>
<evidence type="ECO:0000256" key="3">
    <source>
        <dbReference type="ARBA" id="ARBA00023015"/>
    </source>
</evidence>
<feature type="compositionally biased region" description="Basic residues" evidence="7">
    <location>
        <begin position="423"/>
        <end position="432"/>
    </location>
</feature>
<feature type="region of interest" description="Disordered" evidence="7">
    <location>
        <begin position="423"/>
        <end position="453"/>
    </location>
</feature>
<keyword evidence="10" id="KW-1185">Reference proteome</keyword>
<dbReference type="Proteomes" id="UP000516437">
    <property type="component" value="Chromosome 1"/>
</dbReference>
<evidence type="ECO:0000256" key="6">
    <source>
        <dbReference type="RuleBase" id="RU361124"/>
    </source>
</evidence>
<feature type="region of interest" description="Disordered" evidence="7">
    <location>
        <begin position="30"/>
        <end position="61"/>
    </location>
</feature>
<evidence type="ECO:0000313" key="9">
    <source>
        <dbReference type="EMBL" id="KAB1225397.1"/>
    </source>
</evidence>
<dbReference type="Pfam" id="PF10513">
    <property type="entry name" value="EPL1"/>
    <property type="match status" value="1"/>
</dbReference>
<dbReference type="InterPro" id="IPR019542">
    <property type="entry name" value="Enhancer_polycomb-like_N"/>
</dbReference>
<organism evidence="9 10">
    <name type="scientific">Morella rubra</name>
    <name type="common">Chinese bayberry</name>
    <dbReference type="NCBI Taxonomy" id="262757"/>
    <lineage>
        <taxon>Eukaryota</taxon>
        <taxon>Viridiplantae</taxon>
        <taxon>Streptophyta</taxon>
        <taxon>Embryophyta</taxon>
        <taxon>Tracheophyta</taxon>
        <taxon>Spermatophyta</taxon>
        <taxon>Magnoliopsida</taxon>
        <taxon>eudicotyledons</taxon>
        <taxon>Gunneridae</taxon>
        <taxon>Pentapetalae</taxon>
        <taxon>rosids</taxon>
        <taxon>fabids</taxon>
        <taxon>Fagales</taxon>
        <taxon>Myricaceae</taxon>
        <taxon>Morella</taxon>
    </lineage>
</organism>
<evidence type="ECO:0000256" key="1">
    <source>
        <dbReference type="ARBA" id="ARBA00004123"/>
    </source>
</evidence>
<evidence type="ECO:0000259" key="8">
    <source>
        <dbReference type="Pfam" id="PF10513"/>
    </source>
</evidence>
<dbReference type="InterPro" id="IPR024943">
    <property type="entry name" value="Enhancer_polycomb"/>
</dbReference>
<evidence type="ECO:0000256" key="7">
    <source>
        <dbReference type="SAM" id="MobiDB-lite"/>
    </source>
</evidence>
<comment type="similarity">
    <text evidence="2 6">Belongs to the enhancer of polycomb family.</text>
</comment>
<dbReference type="PANTHER" id="PTHR14898">
    <property type="entry name" value="ENHANCER OF POLYCOMB"/>
    <property type="match status" value="1"/>
</dbReference>
<proteinExistence type="inferred from homology"/>
<protein>
    <recommendedName>
        <fullName evidence="6">Enhancer of polycomb-like protein</fullName>
    </recommendedName>
</protein>
<evidence type="ECO:0000256" key="5">
    <source>
        <dbReference type="ARBA" id="ARBA00023242"/>
    </source>
</evidence>
<sequence length="850" mass="95296">MSMRSVFAKKAGSESELEYGSVLVVGSESSRRSSRRLSESRRCRKQATSHTGFSVRNRAPMPSVGMRRTTRVFGVVKGLDGGARVLRSGRRLWPESGDSKLRRVNDGEDWFKLIKNPGNGGLACKQSGWVQGGVKRVAALDIKDSDECKTEVLKCNDNAVNVSEGMDKLFGIVYSRKRKPTGATSCDFSSGDSNRRYGLRFVRRQRRKIDDCEGLVVLLPRPVLAVVGVGGESDWFVVKFLHSVLSYMRRARLGLNKLSAFLCSEPIAGVYASCGIQFLRDPLITRGSGMCKFFGAVDFIPLFSVDFSALPRWFMYMHYGMLLRFKTLQFVLVNNLIAVDRNDDMTDSEEDESKEHHVCIPPERELSACITPVIDPSKCKNVVLEVPILDNRALHPSVRASKLAGRSAQCRNGLNSRGFRKTRSSLRRRRARNPPVVGVHKPTGSSVSDAIANRRSGIPHSSLAASRRSARSSSATQIKGASCALVGSRQDIDSSCCSVNILVIESDKCSREEGANIMLEISSSREWLLVIKRDGLTRYTQKAEKIMRPCSCNRFTHAIMWNLDNGWKLEFSNRVDWFTFKDLYKECSDRNVLAPNVKNIPVPGVIEVLDYGKSNTATFCRPDSYISVKDDEVSRAMARRGANYDMDSEDEKWLEKFNNEDFTQDGLHQSICEDAFELMVDAFEKAYYCHPDDLPDEKAAANLCPYGQREVEAVYNYWMKKRKQKGSVLVRVFQGQQAKRAPAIPKPFLRKRRSFKRQPSQLGRGKPPSVLRAMAAEQDALEEKNVMLKVKEANASADRSVELAILKRRRAQFLMNNADLAAYRAVIALQIAEAARVAETSDATTSYFLD</sequence>
<name>A0A6A1WNI1_9ROSI</name>
<keyword evidence="3 6" id="KW-0805">Transcription regulation</keyword>
<evidence type="ECO:0000256" key="4">
    <source>
        <dbReference type="ARBA" id="ARBA00023163"/>
    </source>
</evidence>
<dbReference type="EMBL" id="RXIC02000019">
    <property type="protein sequence ID" value="KAB1225397.1"/>
    <property type="molecule type" value="Genomic_DNA"/>
</dbReference>
<dbReference type="GO" id="GO:0035267">
    <property type="term" value="C:NuA4 histone acetyltransferase complex"/>
    <property type="evidence" value="ECO:0007669"/>
    <property type="project" value="InterPro"/>
</dbReference>
<gene>
    <name evidence="9" type="ORF">CJ030_MR1G015663</name>
</gene>
<evidence type="ECO:0000256" key="2">
    <source>
        <dbReference type="ARBA" id="ARBA00008035"/>
    </source>
</evidence>
<dbReference type="GO" id="GO:0006357">
    <property type="term" value="P:regulation of transcription by RNA polymerase II"/>
    <property type="evidence" value="ECO:0007669"/>
    <property type="project" value="InterPro"/>
</dbReference>
<keyword evidence="4 6" id="KW-0804">Transcription</keyword>
<evidence type="ECO:0000313" key="10">
    <source>
        <dbReference type="Proteomes" id="UP000516437"/>
    </source>
</evidence>
<keyword evidence="5 6" id="KW-0539">Nucleus</keyword>
<dbReference type="AlphaFoldDB" id="A0A6A1WNI1"/>
<feature type="domain" description="Enhancer of polycomb-like N-terminal" evidence="8">
    <location>
        <begin position="596"/>
        <end position="685"/>
    </location>
</feature>
<dbReference type="OrthoDB" id="435275at2759"/>
<reference evidence="9 10" key="1">
    <citation type="journal article" date="2019" name="Plant Biotechnol. J.">
        <title>The red bayberry genome and genetic basis of sex determination.</title>
        <authorList>
            <person name="Jia H.M."/>
            <person name="Jia H.J."/>
            <person name="Cai Q.L."/>
            <person name="Wang Y."/>
            <person name="Zhao H.B."/>
            <person name="Yang W.F."/>
            <person name="Wang G.Y."/>
            <person name="Li Y.H."/>
            <person name="Zhan D.L."/>
            <person name="Shen Y.T."/>
            <person name="Niu Q.F."/>
            <person name="Chang L."/>
            <person name="Qiu J."/>
            <person name="Zhao L."/>
            <person name="Xie H.B."/>
            <person name="Fu W.Y."/>
            <person name="Jin J."/>
            <person name="Li X.W."/>
            <person name="Jiao Y."/>
            <person name="Zhou C.C."/>
            <person name="Tu T."/>
            <person name="Chai C.Y."/>
            <person name="Gao J.L."/>
            <person name="Fan L.J."/>
            <person name="van de Weg E."/>
            <person name="Wang J.Y."/>
            <person name="Gao Z.S."/>
        </authorList>
    </citation>
    <scope>NUCLEOTIDE SEQUENCE [LARGE SCALE GENOMIC DNA]</scope>
    <source>
        <tissue evidence="9">Leaves</tissue>
    </source>
</reference>
<dbReference type="GO" id="GO:0005634">
    <property type="term" value="C:nucleus"/>
    <property type="evidence" value="ECO:0007669"/>
    <property type="project" value="UniProtKB-SubCell"/>
</dbReference>
<comment type="caution">
    <text evidence="9">The sequence shown here is derived from an EMBL/GenBank/DDBJ whole genome shotgun (WGS) entry which is preliminary data.</text>
</comment>